<proteinExistence type="predicted"/>
<dbReference type="EMBL" id="CP022605">
    <property type="protein sequence ID" value="ASV87901.1"/>
    <property type="molecule type" value="Genomic_DNA"/>
</dbReference>
<evidence type="ECO:0000256" key="1">
    <source>
        <dbReference type="SAM" id="Phobius"/>
    </source>
</evidence>
<accession>A0A248UNC9</accession>
<dbReference type="Proteomes" id="UP000215256">
    <property type="component" value="Plasmid unnamed1"/>
</dbReference>
<name>A0A248UNC9_9HYPH</name>
<protein>
    <submittedName>
        <fullName evidence="2">Putative membrane protein</fullName>
    </submittedName>
</protein>
<dbReference type="AlphaFoldDB" id="A0A248UNC9"/>
<reference evidence="2 3" key="1">
    <citation type="submission" date="2017-07" db="EMBL/GenBank/DDBJ databases">
        <title>Phylogenetic study on the rhizospheric bacterium Ochrobactrum sp. A44.</title>
        <authorList>
            <person name="Krzyzanowska D.M."/>
            <person name="Ossowicki A."/>
            <person name="Rajewska M."/>
            <person name="Maciag T."/>
            <person name="Kaczynski Z."/>
            <person name="Czerwicka M."/>
            <person name="Jafra S."/>
        </authorList>
    </citation>
    <scope>NUCLEOTIDE SEQUENCE [LARGE SCALE GENOMIC DNA]</scope>
    <source>
        <strain evidence="2 3">A44</strain>
        <plasmid evidence="2 3">unnamed1</plasmid>
    </source>
</reference>
<keyword evidence="1" id="KW-0472">Membrane</keyword>
<geneLocation type="plasmid" evidence="2 3">
    <name>unnamed1</name>
</geneLocation>
<evidence type="ECO:0000313" key="3">
    <source>
        <dbReference type="Proteomes" id="UP000215256"/>
    </source>
</evidence>
<gene>
    <name evidence="2" type="ORF">CES85_3089</name>
</gene>
<organism evidence="2 3">
    <name type="scientific">Ochrobactrum quorumnocens</name>
    <dbReference type="NCBI Taxonomy" id="271865"/>
    <lineage>
        <taxon>Bacteria</taxon>
        <taxon>Pseudomonadati</taxon>
        <taxon>Pseudomonadota</taxon>
        <taxon>Alphaproteobacteria</taxon>
        <taxon>Hyphomicrobiales</taxon>
        <taxon>Brucellaceae</taxon>
        <taxon>Brucella/Ochrobactrum group</taxon>
        <taxon>Ochrobactrum</taxon>
    </lineage>
</organism>
<keyword evidence="1" id="KW-1133">Transmembrane helix</keyword>
<sequence>MDGSRLQVFLQIFLIGSLAFICAAFQRGLMTTGQDDFRNVGS</sequence>
<keyword evidence="1" id="KW-0812">Transmembrane</keyword>
<keyword evidence="2" id="KW-0614">Plasmid</keyword>
<feature type="transmembrane region" description="Helical" evidence="1">
    <location>
        <begin position="6"/>
        <end position="25"/>
    </location>
</feature>
<dbReference type="KEGG" id="och:CES85_3089"/>
<evidence type="ECO:0000313" key="2">
    <source>
        <dbReference type="EMBL" id="ASV87901.1"/>
    </source>
</evidence>